<dbReference type="PROSITE" id="PS00022">
    <property type="entry name" value="EGF_1"/>
    <property type="match status" value="1"/>
</dbReference>
<dbReference type="Proteomes" id="UP000438429">
    <property type="component" value="Unassembled WGS sequence"/>
</dbReference>
<comment type="caution">
    <text evidence="7">The sequence shown here is derived from an EMBL/GenBank/DDBJ whole genome shotgun (WGS) entry which is preliminary data.</text>
</comment>
<dbReference type="PROSITE" id="PS50026">
    <property type="entry name" value="EGF_3"/>
    <property type="match status" value="1"/>
</dbReference>
<reference evidence="7 8" key="1">
    <citation type="submission" date="2019-06" db="EMBL/GenBank/DDBJ databases">
        <title>Draft genomes of female and male turbot (Scophthalmus maximus).</title>
        <authorList>
            <person name="Xu H."/>
            <person name="Xu X.-W."/>
            <person name="Shao C."/>
            <person name="Chen S."/>
        </authorList>
    </citation>
    <scope>NUCLEOTIDE SEQUENCE [LARGE SCALE GENOMIC DNA]</scope>
    <source>
        <strain evidence="7">Ysfricsl-2016a</strain>
        <tissue evidence="7">Blood</tissue>
    </source>
</reference>
<feature type="region of interest" description="Disordered" evidence="4">
    <location>
        <begin position="212"/>
        <end position="236"/>
    </location>
</feature>
<evidence type="ECO:0000256" key="5">
    <source>
        <dbReference type="SAM" id="Phobius"/>
    </source>
</evidence>
<keyword evidence="1 3" id="KW-0245">EGF-like domain</keyword>
<comment type="caution">
    <text evidence="3">Lacks conserved residue(s) required for the propagation of feature annotation.</text>
</comment>
<organism evidence="7 8">
    <name type="scientific">Scophthalmus maximus</name>
    <name type="common">Turbot</name>
    <name type="synonym">Psetta maxima</name>
    <dbReference type="NCBI Taxonomy" id="52904"/>
    <lineage>
        <taxon>Eukaryota</taxon>
        <taxon>Metazoa</taxon>
        <taxon>Chordata</taxon>
        <taxon>Craniata</taxon>
        <taxon>Vertebrata</taxon>
        <taxon>Euteleostomi</taxon>
        <taxon>Actinopterygii</taxon>
        <taxon>Neopterygii</taxon>
        <taxon>Teleostei</taxon>
        <taxon>Neoteleostei</taxon>
        <taxon>Acanthomorphata</taxon>
        <taxon>Carangaria</taxon>
        <taxon>Pleuronectiformes</taxon>
        <taxon>Pleuronectoidei</taxon>
        <taxon>Scophthalmidae</taxon>
        <taxon>Scophthalmus</taxon>
    </lineage>
</organism>
<feature type="disulfide bond" evidence="3">
    <location>
        <begin position="103"/>
        <end position="112"/>
    </location>
</feature>
<keyword evidence="5" id="KW-0472">Membrane</keyword>
<dbReference type="GO" id="GO:0005615">
    <property type="term" value="C:extracellular space"/>
    <property type="evidence" value="ECO:0007669"/>
    <property type="project" value="TreeGrafter"/>
</dbReference>
<evidence type="ECO:0000256" key="4">
    <source>
        <dbReference type="SAM" id="MobiDB-lite"/>
    </source>
</evidence>
<dbReference type="PRINTS" id="PR00009">
    <property type="entry name" value="EGFTGF"/>
</dbReference>
<protein>
    <recommendedName>
        <fullName evidence="6">EGF-like domain-containing protein</fullName>
    </recommendedName>
</protein>
<keyword evidence="2 3" id="KW-1015">Disulfide bond</keyword>
<dbReference type="SUPFAM" id="SSF57196">
    <property type="entry name" value="EGF/Laminin"/>
    <property type="match status" value="1"/>
</dbReference>
<evidence type="ECO:0000256" key="3">
    <source>
        <dbReference type="PROSITE-ProRule" id="PRU00076"/>
    </source>
</evidence>
<dbReference type="AlphaFoldDB" id="A0A6A4SMS6"/>
<keyword evidence="5" id="KW-1133">Transmembrane helix</keyword>
<dbReference type="InterPro" id="IPR000742">
    <property type="entry name" value="EGF"/>
</dbReference>
<sequence>MTDHNTTRHRGIFAARPHLRQRSLTSERGPIQFDFCPPMTLDCMHRMSAFVKTNFEVCNSPTDTTDTGPWNGHFSECPEELAHYCVHGECRYVKEQKAPSCRCQHGYIGSRCEYVDLDWRRGEKRQIIIACVIAVLVILILLIIFIGICSHLILITRGCKGELFCFDLTLKPFFPPEKKGEAVRIHSHDLTEEYHLGFHLKCLGNLSTLPTRTRGDQGSTSAAFSTRPTAPPAPGSTCRTWTERLLREQL</sequence>
<dbReference type="PANTHER" id="PTHR10740">
    <property type="entry name" value="TRANSFORMING GROWTH FACTOR ALPHA"/>
    <property type="match status" value="1"/>
</dbReference>
<dbReference type="GO" id="GO:0008083">
    <property type="term" value="F:growth factor activity"/>
    <property type="evidence" value="ECO:0007669"/>
    <property type="project" value="TreeGrafter"/>
</dbReference>
<dbReference type="GO" id="GO:0007173">
    <property type="term" value="P:epidermal growth factor receptor signaling pathway"/>
    <property type="evidence" value="ECO:0007669"/>
    <property type="project" value="TreeGrafter"/>
</dbReference>
<evidence type="ECO:0000313" key="8">
    <source>
        <dbReference type="Proteomes" id="UP000438429"/>
    </source>
</evidence>
<proteinExistence type="predicted"/>
<feature type="compositionally biased region" description="Polar residues" evidence="4">
    <location>
        <begin position="212"/>
        <end position="228"/>
    </location>
</feature>
<dbReference type="GO" id="GO:0005154">
    <property type="term" value="F:epidermal growth factor receptor binding"/>
    <property type="evidence" value="ECO:0007669"/>
    <property type="project" value="TreeGrafter"/>
</dbReference>
<evidence type="ECO:0000259" key="6">
    <source>
        <dbReference type="PROSITE" id="PS50026"/>
    </source>
</evidence>
<accession>A0A6A4SMS6</accession>
<evidence type="ECO:0000313" key="7">
    <source>
        <dbReference type="EMBL" id="KAF0031602.1"/>
    </source>
</evidence>
<name>A0A6A4SMS6_SCOMX</name>
<feature type="transmembrane region" description="Helical" evidence="5">
    <location>
        <begin position="127"/>
        <end position="154"/>
    </location>
</feature>
<dbReference type="Gene3D" id="2.10.25.10">
    <property type="entry name" value="Laminin"/>
    <property type="match status" value="1"/>
</dbReference>
<dbReference type="GO" id="GO:0045840">
    <property type="term" value="P:positive regulation of mitotic nuclear division"/>
    <property type="evidence" value="ECO:0007669"/>
    <property type="project" value="TreeGrafter"/>
</dbReference>
<keyword evidence="5" id="KW-0812">Transmembrane</keyword>
<dbReference type="GO" id="GO:0008284">
    <property type="term" value="P:positive regulation of cell population proliferation"/>
    <property type="evidence" value="ECO:0007669"/>
    <property type="project" value="TreeGrafter"/>
</dbReference>
<evidence type="ECO:0000256" key="2">
    <source>
        <dbReference type="ARBA" id="ARBA00023157"/>
    </source>
</evidence>
<gene>
    <name evidence="7" type="ORF">F2P81_016157</name>
</gene>
<dbReference type="EMBL" id="VEVO01000014">
    <property type="protein sequence ID" value="KAF0031602.1"/>
    <property type="molecule type" value="Genomic_DNA"/>
</dbReference>
<dbReference type="PANTHER" id="PTHR10740:SF3">
    <property type="entry name" value="PROBETACELLULIN"/>
    <property type="match status" value="1"/>
</dbReference>
<feature type="domain" description="EGF-like" evidence="6">
    <location>
        <begin position="73"/>
        <end position="113"/>
    </location>
</feature>
<dbReference type="PROSITE" id="PS01186">
    <property type="entry name" value="EGF_2"/>
    <property type="match status" value="1"/>
</dbReference>
<evidence type="ECO:0000256" key="1">
    <source>
        <dbReference type="ARBA" id="ARBA00022536"/>
    </source>
</evidence>